<feature type="compositionally biased region" description="Acidic residues" evidence="9">
    <location>
        <begin position="691"/>
        <end position="706"/>
    </location>
</feature>
<dbReference type="PROSITE" id="PS00107">
    <property type="entry name" value="PROTEIN_KINASE_ATP"/>
    <property type="match status" value="1"/>
</dbReference>
<dbReference type="Gene3D" id="1.25.40.430">
    <property type="match status" value="1"/>
</dbReference>
<evidence type="ECO:0000256" key="3">
    <source>
        <dbReference type="ARBA" id="ARBA00022741"/>
    </source>
</evidence>
<comment type="caution">
    <text evidence="12">The sequence shown here is derived from an EMBL/GenBank/DDBJ whole genome shotgun (WGS) entry which is preliminary data.</text>
</comment>
<feature type="region of interest" description="Disordered" evidence="9">
    <location>
        <begin position="394"/>
        <end position="438"/>
    </location>
</feature>
<dbReference type="OrthoDB" id="248495at2759"/>
<dbReference type="PANTHER" id="PTHR14030:SF4">
    <property type="entry name" value="BUB1 KINASE, ISOFORM A-RELATED"/>
    <property type="match status" value="1"/>
</dbReference>
<dbReference type="GO" id="GO:0005524">
    <property type="term" value="F:ATP binding"/>
    <property type="evidence" value="ECO:0007669"/>
    <property type="project" value="UniProtKB-UniRule"/>
</dbReference>
<evidence type="ECO:0000313" key="12">
    <source>
        <dbReference type="EMBL" id="OQV23861.1"/>
    </source>
</evidence>
<protein>
    <submittedName>
        <fullName evidence="12">Mitotic checkpoint serine/threonine-protein kinase BUB1</fullName>
    </submittedName>
</protein>
<evidence type="ECO:0000256" key="9">
    <source>
        <dbReference type="SAM" id="MobiDB-lite"/>
    </source>
</evidence>
<evidence type="ECO:0000256" key="4">
    <source>
        <dbReference type="ARBA" id="ARBA00022838"/>
    </source>
</evidence>
<dbReference type="SUPFAM" id="SSF56112">
    <property type="entry name" value="Protein kinase-like (PK-like)"/>
    <property type="match status" value="1"/>
</dbReference>
<feature type="compositionally biased region" description="Basic and acidic residues" evidence="9">
    <location>
        <begin position="797"/>
        <end position="806"/>
    </location>
</feature>
<keyword evidence="12" id="KW-0418">Kinase</keyword>
<dbReference type="GO" id="GO:0032991">
    <property type="term" value="C:protein-containing complex"/>
    <property type="evidence" value="ECO:0007669"/>
    <property type="project" value="UniProtKB-ARBA"/>
</dbReference>
<dbReference type="InterPro" id="IPR013212">
    <property type="entry name" value="Mad3/Bub1_I"/>
</dbReference>
<organism evidence="12 13">
    <name type="scientific">Hypsibius exemplaris</name>
    <name type="common">Freshwater tardigrade</name>
    <dbReference type="NCBI Taxonomy" id="2072580"/>
    <lineage>
        <taxon>Eukaryota</taxon>
        <taxon>Metazoa</taxon>
        <taxon>Ecdysozoa</taxon>
        <taxon>Tardigrada</taxon>
        <taxon>Eutardigrada</taxon>
        <taxon>Parachela</taxon>
        <taxon>Hypsibioidea</taxon>
        <taxon>Hypsibiidae</taxon>
        <taxon>Hypsibius</taxon>
    </lineage>
</organism>
<keyword evidence="12" id="KW-0808">Transferase</keyword>
<dbReference type="GO" id="GO:0051754">
    <property type="term" value="P:meiotic sister chromatid cohesion, centromeric"/>
    <property type="evidence" value="ECO:0007669"/>
    <property type="project" value="TreeGrafter"/>
</dbReference>
<proteinExistence type="predicted"/>
<dbReference type="GO" id="GO:0004672">
    <property type="term" value="F:protein kinase activity"/>
    <property type="evidence" value="ECO:0007669"/>
    <property type="project" value="InterPro"/>
</dbReference>
<dbReference type="EMBL" id="MTYJ01000009">
    <property type="protein sequence ID" value="OQV23861.1"/>
    <property type="molecule type" value="Genomic_DNA"/>
</dbReference>
<dbReference type="GO" id="GO:0007094">
    <property type="term" value="P:mitotic spindle assembly checkpoint signaling"/>
    <property type="evidence" value="ECO:0007669"/>
    <property type="project" value="InterPro"/>
</dbReference>
<evidence type="ECO:0000259" key="10">
    <source>
        <dbReference type="PROSITE" id="PS50011"/>
    </source>
</evidence>
<name>A0A1W0X9B7_HYPEX</name>
<evidence type="ECO:0000256" key="1">
    <source>
        <dbReference type="ARBA" id="ARBA00004629"/>
    </source>
</evidence>
<dbReference type="Gene3D" id="1.10.510.10">
    <property type="entry name" value="Transferase(Phosphotransferase) domain 1"/>
    <property type="match status" value="1"/>
</dbReference>
<feature type="binding site" evidence="7">
    <location>
        <position position="887"/>
    </location>
    <ligand>
        <name>ATP</name>
        <dbReference type="ChEBI" id="CHEBI:30616"/>
    </ligand>
</feature>
<dbReference type="SMART" id="SM00220">
    <property type="entry name" value="S_TKc"/>
    <property type="match status" value="1"/>
</dbReference>
<dbReference type="PROSITE" id="PS51489">
    <property type="entry name" value="BUB1_N"/>
    <property type="match status" value="1"/>
</dbReference>
<evidence type="ECO:0000256" key="5">
    <source>
        <dbReference type="ARBA" id="ARBA00022840"/>
    </source>
</evidence>
<sequence>MIRRLSKTDFIPGRLRTVDRYSKMEESEDWDKTKENIRPLKQGRNITATTFADIVDPKASAELNERRAELDRAIVDYQGDDPLAGWVTLINWVEASYPKGGSQGGLPELLKTCCEHFWKEGRETKRYFDDERFVQIWCKYAAFANILVAFAFMHTNAIGSRFANFYISWAEELAMKDSNEAERVLELGIAACCDNSTDVAKLQAAKKNILDRDARSIIESGVFPSGSFDAEEERSMLGGLRPVGKEKKQAPINRVGANKIESKPIIRPGQSEPNSAKSNISVSSIRIHESIGNNEPLSGGDLFRSPDITSEFPPLLSEIGRENSHIELLTASKKARTSAAIPSRTPSLVSTPLAFQILSDPDISYQNLGIKLNPGRAGLDRRILSARPVEEERISAGETDWDVVDYHDPSPEVRVPQTQPEPEDVRAKQTAAGESAPGPQANQLFQWASEKFPSGWHEVSFEEGLAKHARKRCAAEMVARQQQQEETIHDRLRQAEIRLAEAEQARQAAEQLRAEAADEYNKGLEFRQEFEIERAQLLELREEDAQERLLWLEASRGDAVEKQTAEGLLQFLADGLADLANHILSSDGDCVPGLVNFGRQLRDKLEMVSVREDNPYHGGLLLGTEQFLAALEDRRPLVYRRRSTVFASQTNQTMQIGTESQFGLAIDIDQRMASTPKPVTVHHQVLCFDDEENRGEDEPPPQDENADPAAERDSDDEESVGEYETGEDGTEQTEENDGGNTDVSKPTAATRRSQYRRGLSPIAERSRESKASDSSESGSSTRLRITEKRSTQNCSPLHEELEHEGGPLDPYNSEKMAEFKLLFQDRFLLDPAVIQTDESSQKIVKGKTIIKMDGHRYKVEDHLGAGQYATVYSVRCRSDAAMAWALKVQVQEGWWDYYIHTEARRRIEALPDSGRYLAHIIGVQQFQRLKDGGSYCFLPLFDQGTIVDLINIFKRSNGDKNIPELLAMKLAVDILRAVEALHSVNIIHGDIKSDNFLLRSLKDLLDVKTPEEFLALPTAILTDFGCGIDMDLFPPAVTFSTLRKGKSTAGHDILQSKPWTFQIDYFGVLDVIHSLLFNDYMKVYEERGIWRISKSFKRNWSGIWAATFQRLLNVPSCQELPRLADIRQQFEEEAMRLLQSTDIERFARTIRVSVFMQRKSCFIAR</sequence>
<dbReference type="GO" id="GO:0000776">
    <property type="term" value="C:kinetochore"/>
    <property type="evidence" value="ECO:0007669"/>
    <property type="project" value="UniProtKB-KW"/>
</dbReference>
<evidence type="ECO:0000259" key="11">
    <source>
        <dbReference type="PROSITE" id="PS51489"/>
    </source>
</evidence>
<comment type="subcellular location">
    <subcellularLocation>
        <location evidence="1">Chromosome</location>
        <location evidence="1">Centromere</location>
        <location evidence="1">Kinetochore</location>
    </subcellularLocation>
</comment>
<dbReference type="InterPro" id="IPR008271">
    <property type="entry name" value="Ser/Thr_kinase_AS"/>
</dbReference>
<evidence type="ECO:0000256" key="8">
    <source>
        <dbReference type="SAM" id="Coils"/>
    </source>
</evidence>
<dbReference type="InterPro" id="IPR000719">
    <property type="entry name" value="Prot_kinase_dom"/>
</dbReference>
<feature type="compositionally biased region" description="Acidic residues" evidence="9">
    <location>
        <begin position="713"/>
        <end position="737"/>
    </location>
</feature>
<keyword evidence="4" id="KW-0995">Kinetochore</keyword>
<keyword evidence="6" id="KW-0137">Centromere</keyword>
<keyword evidence="5 7" id="KW-0067">ATP-binding</keyword>
<dbReference type="Pfam" id="PF00069">
    <property type="entry name" value="Pkinase"/>
    <property type="match status" value="1"/>
</dbReference>
<dbReference type="Pfam" id="PF08311">
    <property type="entry name" value="Mad3_BUB1_I"/>
    <property type="match status" value="1"/>
</dbReference>
<keyword evidence="2" id="KW-0158">Chromosome</keyword>
<dbReference type="InterPro" id="IPR017441">
    <property type="entry name" value="Protein_kinase_ATP_BS"/>
</dbReference>
<evidence type="ECO:0000256" key="2">
    <source>
        <dbReference type="ARBA" id="ARBA00022454"/>
    </source>
</evidence>
<dbReference type="PANTHER" id="PTHR14030">
    <property type="entry name" value="MITOTIC CHECKPOINT SERINE/THREONINE-PROTEIN KINASE BUB1"/>
    <property type="match status" value="1"/>
</dbReference>
<evidence type="ECO:0000256" key="7">
    <source>
        <dbReference type="PROSITE-ProRule" id="PRU10141"/>
    </source>
</evidence>
<dbReference type="InterPro" id="IPR011009">
    <property type="entry name" value="Kinase-like_dom_sf"/>
</dbReference>
<dbReference type="PROSITE" id="PS00108">
    <property type="entry name" value="PROTEIN_KINASE_ST"/>
    <property type="match status" value="1"/>
</dbReference>
<dbReference type="InterPro" id="IPR015661">
    <property type="entry name" value="Bub1/Mad3"/>
</dbReference>
<gene>
    <name evidence="12" type="ORF">BV898_02210</name>
</gene>
<accession>A0A1W0X9B7</accession>
<dbReference type="AlphaFoldDB" id="A0A1W0X9B7"/>
<feature type="coiled-coil region" evidence="8">
    <location>
        <begin position="485"/>
        <end position="522"/>
    </location>
</feature>
<feature type="domain" description="Protein kinase" evidence="10">
    <location>
        <begin position="857"/>
        <end position="1165"/>
    </location>
</feature>
<dbReference type="Proteomes" id="UP000192578">
    <property type="component" value="Unassembled WGS sequence"/>
</dbReference>
<feature type="compositionally biased region" description="Basic and acidic residues" evidence="9">
    <location>
        <begin position="764"/>
        <end position="773"/>
    </location>
</feature>
<dbReference type="PROSITE" id="PS50011">
    <property type="entry name" value="PROTEIN_KINASE_DOM"/>
    <property type="match status" value="1"/>
</dbReference>
<evidence type="ECO:0000256" key="6">
    <source>
        <dbReference type="ARBA" id="ARBA00023328"/>
    </source>
</evidence>
<feature type="domain" description="BUB1 N-terminal" evidence="11">
    <location>
        <begin position="70"/>
        <end position="235"/>
    </location>
</feature>
<dbReference type="SMART" id="SM00777">
    <property type="entry name" value="Mad3_BUB1_I"/>
    <property type="match status" value="1"/>
</dbReference>
<dbReference type="GO" id="GO:0005634">
    <property type="term" value="C:nucleus"/>
    <property type="evidence" value="ECO:0007669"/>
    <property type="project" value="TreeGrafter"/>
</dbReference>
<keyword evidence="3 7" id="KW-0547">Nucleotide-binding</keyword>
<evidence type="ECO:0000313" key="13">
    <source>
        <dbReference type="Proteomes" id="UP000192578"/>
    </source>
</evidence>
<feature type="region of interest" description="Disordered" evidence="9">
    <location>
        <begin position="691"/>
        <end position="809"/>
    </location>
</feature>
<keyword evidence="13" id="KW-1185">Reference proteome</keyword>
<keyword evidence="8" id="KW-0175">Coiled coil</keyword>
<reference evidence="13" key="1">
    <citation type="submission" date="2017-01" db="EMBL/GenBank/DDBJ databases">
        <title>Comparative genomics of anhydrobiosis in the tardigrade Hypsibius dujardini.</title>
        <authorList>
            <person name="Yoshida Y."/>
            <person name="Koutsovoulos G."/>
            <person name="Laetsch D."/>
            <person name="Stevens L."/>
            <person name="Kumar S."/>
            <person name="Horikawa D."/>
            <person name="Ishino K."/>
            <person name="Komine S."/>
            <person name="Tomita M."/>
            <person name="Blaxter M."/>
            <person name="Arakawa K."/>
        </authorList>
    </citation>
    <scope>NUCLEOTIDE SEQUENCE [LARGE SCALE GENOMIC DNA]</scope>
    <source>
        <strain evidence="13">Z151</strain>
    </source>
</reference>